<accession>A0A835G133</accession>
<reference evidence="1" key="1">
    <citation type="submission" date="2020-07" db="EMBL/GenBank/DDBJ databases">
        <title>Genome sequence and genetic diversity analysis of an under-domesticated orphan crop, white fonio (Digitaria exilis).</title>
        <authorList>
            <person name="Bennetzen J.L."/>
            <person name="Chen S."/>
            <person name="Ma X."/>
            <person name="Wang X."/>
            <person name="Yssel A.E.J."/>
            <person name="Chaluvadi S.R."/>
            <person name="Johnson M."/>
            <person name="Gangashetty P."/>
            <person name="Hamidou F."/>
            <person name="Sanogo M.D."/>
            <person name="Zwaenepoel A."/>
            <person name="Wallace J."/>
            <person name="Van De Peer Y."/>
            <person name="Van Deynze A."/>
        </authorList>
    </citation>
    <scope>NUCLEOTIDE SEQUENCE</scope>
    <source>
        <tissue evidence="1">Leaves</tissue>
    </source>
</reference>
<dbReference type="EMBL" id="JACEFO010000112">
    <property type="protein sequence ID" value="KAF8780870.1"/>
    <property type="molecule type" value="Genomic_DNA"/>
</dbReference>
<dbReference type="InterPro" id="IPR009003">
    <property type="entry name" value="Peptidase_S1_PA"/>
</dbReference>
<dbReference type="AlphaFoldDB" id="A0A835G133"/>
<proteinExistence type="predicted"/>
<name>A0A835G133_9POAL</name>
<evidence type="ECO:0000313" key="2">
    <source>
        <dbReference type="Proteomes" id="UP000636709"/>
    </source>
</evidence>
<comment type="caution">
    <text evidence="1">The sequence shown here is derived from an EMBL/GenBank/DDBJ whole genome shotgun (WGS) entry which is preliminary data.</text>
</comment>
<dbReference type="PANTHER" id="PTHR18868:SF29">
    <property type="match status" value="1"/>
</dbReference>
<dbReference type="OrthoDB" id="681969at2759"/>
<evidence type="ECO:0000313" key="1">
    <source>
        <dbReference type="EMBL" id="KAF8780870.1"/>
    </source>
</evidence>
<keyword evidence="2" id="KW-1185">Reference proteome</keyword>
<sequence>MILVNTFEEPFGDMHGKGVWSKLGKKAHSRINRSVVALASFNGEKRIFACTGFFIGWNGSTKILTSASLIRTSGDENSIVENLRIEVLLPSNRRINGTLEHYDLHYNVALVSVKNCCDFALVTNAQISRFNCFDVAAVGRCFKSGVLMAMSGEKIYSTGTLDCDFLAYSSCRITKVIICFCIAYFFMVSKYRINSLFAIGKRCASLSAIKNVAVPYLPSSLCLSSVPFVLVQCTEPSNGAIWYMKRQICPQDRTQQMFPCFLFCHYGI</sequence>
<organism evidence="1 2">
    <name type="scientific">Digitaria exilis</name>
    <dbReference type="NCBI Taxonomy" id="1010633"/>
    <lineage>
        <taxon>Eukaryota</taxon>
        <taxon>Viridiplantae</taxon>
        <taxon>Streptophyta</taxon>
        <taxon>Embryophyta</taxon>
        <taxon>Tracheophyta</taxon>
        <taxon>Spermatophyta</taxon>
        <taxon>Magnoliopsida</taxon>
        <taxon>Liliopsida</taxon>
        <taxon>Poales</taxon>
        <taxon>Poaceae</taxon>
        <taxon>PACMAD clade</taxon>
        <taxon>Panicoideae</taxon>
        <taxon>Panicodae</taxon>
        <taxon>Paniceae</taxon>
        <taxon>Anthephorinae</taxon>
        <taxon>Digitaria</taxon>
    </lineage>
</organism>
<dbReference type="PANTHER" id="PTHR18868">
    <property type="entry name" value="OS07G0665300 PROTEIN-RELATED"/>
    <property type="match status" value="1"/>
</dbReference>
<protein>
    <submittedName>
        <fullName evidence="1">Uncharacterized protein</fullName>
    </submittedName>
</protein>
<dbReference type="Proteomes" id="UP000636709">
    <property type="component" value="Unassembled WGS sequence"/>
</dbReference>
<gene>
    <name evidence="1" type="ORF">HU200_000824</name>
</gene>
<dbReference type="SUPFAM" id="SSF50494">
    <property type="entry name" value="Trypsin-like serine proteases"/>
    <property type="match status" value="1"/>
</dbReference>